<dbReference type="EMBL" id="GISG01130877">
    <property type="protein sequence ID" value="MBA4643026.1"/>
    <property type="molecule type" value="Transcribed_RNA"/>
</dbReference>
<accession>A0A7C9DIP6</accession>
<protein>
    <recommendedName>
        <fullName evidence="2">Reverse transcriptase zinc-binding domain-containing protein</fullName>
    </recommendedName>
</protein>
<evidence type="ECO:0000313" key="1">
    <source>
        <dbReference type="EMBL" id="MBA4643026.1"/>
    </source>
</evidence>
<dbReference type="AlphaFoldDB" id="A0A7C9DIP6"/>
<evidence type="ECO:0008006" key="2">
    <source>
        <dbReference type="Google" id="ProtNLM"/>
    </source>
</evidence>
<dbReference type="EMBL" id="GISG01130878">
    <property type="protein sequence ID" value="MBA4643027.1"/>
    <property type="molecule type" value="Transcribed_RNA"/>
</dbReference>
<sequence length="116" mass="13800">MSCTVVWPVWVHIAEEQGEQITAESNIRGLYTKWISKSMPNKIKRKLWISSFFAILWSLWMHRNGIVFKQRELDVQGLCHVIKWRVALWSKAWKDKVPYPAEVLARNFQNIPMLFN</sequence>
<reference evidence="1" key="1">
    <citation type="journal article" date="2013" name="J. Plant Res.">
        <title>Effect of fungi and light on seed germination of three Opuntia species from semiarid lands of central Mexico.</title>
        <authorList>
            <person name="Delgado-Sanchez P."/>
            <person name="Jimenez-Bremont J.F."/>
            <person name="Guerrero-Gonzalez Mde L."/>
            <person name="Flores J."/>
        </authorList>
    </citation>
    <scope>NUCLEOTIDE SEQUENCE</scope>
    <source>
        <tissue evidence="1">Cladode</tissue>
    </source>
</reference>
<name>A0A7C9DIP6_OPUST</name>
<proteinExistence type="predicted"/>
<reference evidence="1" key="2">
    <citation type="submission" date="2020-07" db="EMBL/GenBank/DDBJ databases">
        <authorList>
            <person name="Vera ALvarez R."/>
            <person name="Arias-Moreno D.M."/>
            <person name="Jimenez-Jacinto V."/>
            <person name="Jimenez-Bremont J.F."/>
            <person name="Swaminathan K."/>
            <person name="Moose S.P."/>
            <person name="Guerrero-Gonzalez M.L."/>
            <person name="Marino-Ramirez L."/>
            <person name="Landsman D."/>
            <person name="Rodriguez-Kessler M."/>
            <person name="Delgado-Sanchez P."/>
        </authorList>
    </citation>
    <scope>NUCLEOTIDE SEQUENCE</scope>
    <source>
        <tissue evidence="1">Cladode</tissue>
    </source>
</reference>
<organism evidence="1">
    <name type="scientific">Opuntia streptacantha</name>
    <name type="common">Prickly pear cactus</name>
    <name type="synonym">Opuntia cardona</name>
    <dbReference type="NCBI Taxonomy" id="393608"/>
    <lineage>
        <taxon>Eukaryota</taxon>
        <taxon>Viridiplantae</taxon>
        <taxon>Streptophyta</taxon>
        <taxon>Embryophyta</taxon>
        <taxon>Tracheophyta</taxon>
        <taxon>Spermatophyta</taxon>
        <taxon>Magnoliopsida</taxon>
        <taxon>eudicotyledons</taxon>
        <taxon>Gunneridae</taxon>
        <taxon>Pentapetalae</taxon>
        <taxon>Caryophyllales</taxon>
        <taxon>Cactineae</taxon>
        <taxon>Cactaceae</taxon>
        <taxon>Opuntioideae</taxon>
        <taxon>Opuntia</taxon>
    </lineage>
</organism>